<name>A0A2D0L0Q8_9GAMM</name>
<proteinExistence type="predicted"/>
<gene>
    <name evidence="2" type="ORF">Xkoz_03512</name>
</gene>
<feature type="domain" description="Terminase ATPase subunit N-terminal" evidence="1">
    <location>
        <begin position="8"/>
        <end position="63"/>
    </location>
</feature>
<evidence type="ECO:0000313" key="2">
    <source>
        <dbReference type="EMBL" id="PHM69276.1"/>
    </source>
</evidence>
<keyword evidence="3" id="KW-1185">Reference proteome</keyword>
<dbReference type="Pfam" id="PF06056">
    <property type="entry name" value="Terminase_5"/>
    <property type="match status" value="1"/>
</dbReference>
<reference evidence="2 3" key="1">
    <citation type="journal article" date="2017" name="Nat. Microbiol.">
        <title>Natural product diversity associated with the nematode symbionts Photorhabdus and Xenorhabdus.</title>
        <authorList>
            <person name="Tobias N.J."/>
            <person name="Wolff H."/>
            <person name="Djahanschiri B."/>
            <person name="Grundmann F."/>
            <person name="Kronenwerth M."/>
            <person name="Shi Y.M."/>
            <person name="Simonyi S."/>
            <person name="Grun P."/>
            <person name="Shapiro-Ilan D."/>
            <person name="Pidot S.J."/>
            <person name="Stinear T.P."/>
            <person name="Ebersberger I."/>
            <person name="Bode H.B."/>
        </authorList>
    </citation>
    <scope>NUCLEOTIDE SEQUENCE [LARGE SCALE GENOMIC DNA]</scope>
    <source>
        <strain evidence="2 3">DSM 17907</strain>
    </source>
</reference>
<accession>A0A2D0L0Q8</accession>
<comment type="caution">
    <text evidence="2">The sequence shown here is derived from an EMBL/GenBank/DDBJ whole genome shotgun (WGS) entry which is preliminary data.</text>
</comment>
<dbReference type="Proteomes" id="UP000221101">
    <property type="component" value="Unassembled WGS sequence"/>
</dbReference>
<evidence type="ECO:0000259" key="1">
    <source>
        <dbReference type="Pfam" id="PF06056"/>
    </source>
</evidence>
<evidence type="ECO:0000313" key="3">
    <source>
        <dbReference type="Proteomes" id="UP000221101"/>
    </source>
</evidence>
<organism evidence="2 3">
    <name type="scientific">Xenorhabdus kozodoii</name>
    <dbReference type="NCBI Taxonomy" id="351676"/>
    <lineage>
        <taxon>Bacteria</taxon>
        <taxon>Pseudomonadati</taxon>
        <taxon>Pseudomonadota</taxon>
        <taxon>Gammaproteobacteria</taxon>
        <taxon>Enterobacterales</taxon>
        <taxon>Morganellaceae</taxon>
        <taxon>Xenorhabdus</taxon>
    </lineage>
</organism>
<dbReference type="EMBL" id="NJCX01000035">
    <property type="protein sequence ID" value="PHM69276.1"/>
    <property type="molecule type" value="Genomic_DNA"/>
</dbReference>
<dbReference type="InterPro" id="IPR010332">
    <property type="entry name" value="ATPase_terminase-su_N"/>
</dbReference>
<sequence length="116" mass="13320">MAKYSDELIKVAKSLYLRRYTPAEIANELNLPNRRIIYYWAEKWHWADMLSHESVEEAINRRIALLSERNHKTAPEQDELDRLIAHHVKLMAQLLAAMAASFIGRSLSSSSSPSIA</sequence>
<protein>
    <submittedName>
        <fullName evidence="2">Terminase</fullName>
    </submittedName>
</protein>
<dbReference type="AlphaFoldDB" id="A0A2D0L0Q8"/>